<organism evidence="1 2">
    <name type="scientific">Candidatus Omnitrophus magneticus</name>
    <dbReference type="NCBI Taxonomy" id="1609969"/>
    <lineage>
        <taxon>Bacteria</taxon>
        <taxon>Pseudomonadati</taxon>
        <taxon>Candidatus Omnitrophota</taxon>
        <taxon>Candidatus Omnitrophus</taxon>
    </lineage>
</organism>
<evidence type="ECO:0000313" key="2">
    <source>
        <dbReference type="Proteomes" id="UP000033428"/>
    </source>
</evidence>
<keyword evidence="2" id="KW-1185">Reference proteome</keyword>
<gene>
    <name evidence="1" type="ORF">OMAG_002739</name>
</gene>
<reference evidence="1 2" key="1">
    <citation type="submission" date="2015-02" db="EMBL/GenBank/DDBJ databases">
        <title>Single-cell genomics of uncultivated deep-branching MTB reveals a conserved set of magnetosome genes.</title>
        <authorList>
            <person name="Kolinko S."/>
            <person name="Richter M."/>
            <person name="Glockner F.O."/>
            <person name="Brachmann A."/>
            <person name="Schuler D."/>
        </authorList>
    </citation>
    <scope>NUCLEOTIDE SEQUENCE [LARGE SCALE GENOMIC DNA]</scope>
    <source>
        <strain evidence="1">SKK-01</strain>
    </source>
</reference>
<dbReference type="AlphaFoldDB" id="A0A0F0CN12"/>
<comment type="caution">
    <text evidence="1">The sequence shown here is derived from an EMBL/GenBank/DDBJ whole genome shotgun (WGS) entry which is preliminary data.</text>
</comment>
<dbReference type="EMBL" id="JYNY01000602">
    <property type="protein sequence ID" value="KJJ83389.1"/>
    <property type="molecule type" value="Genomic_DNA"/>
</dbReference>
<name>A0A0F0CN12_9BACT</name>
<evidence type="ECO:0000313" key="1">
    <source>
        <dbReference type="EMBL" id="KJJ83389.1"/>
    </source>
</evidence>
<proteinExistence type="predicted"/>
<accession>A0A0F0CN12</accession>
<sequence length="62" mass="7538">MEKVRLEIDLHEYKRLALVIRDHKSMLYKLSMHELIRRDLVRDMDIMQGILEKSEVKQEVSK</sequence>
<dbReference type="Proteomes" id="UP000033428">
    <property type="component" value="Unassembled WGS sequence"/>
</dbReference>
<protein>
    <submittedName>
        <fullName evidence="1">Uncharacterized protein</fullName>
    </submittedName>
</protein>